<organism evidence="1 2">
    <name type="scientific">Brachionus calyciflorus</name>
    <dbReference type="NCBI Taxonomy" id="104777"/>
    <lineage>
        <taxon>Eukaryota</taxon>
        <taxon>Metazoa</taxon>
        <taxon>Spiralia</taxon>
        <taxon>Gnathifera</taxon>
        <taxon>Rotifera</taxon>
        <taxon>Eurotatoria</taxon>
        <taxon>Monogononta</taxon>
        <taxon>Pseudotrocha</taxon>
        <taxon>Ploima</taxon>
        <taxon>Brachionidae</taxon>
        <taxon>Brachionus</taxon>
    </lineage>
</organism>
<comment type="caution">
    <text evidence="1">The sequence shown here is derived from an EMBL/GenBank/DDBJ whole genome shotgun (WGS) entry which is preliminary data.</text>
</comment>
<dbReference type="AlphaFoldDB" id="A0A813VHG4"/>
<gene>
    <name evidence="1" type="ORF">OXX778_LOCUS8278</name>
</gene>
<name>A0A813VHG4_9BILA</name>
<dbReference type="Proteomes" id="UP000663879">
    <property type="component" value="Unassembled WGS sequence"/>
</dbReference>
<evidence type="ECO:0000313" key="1">
    <source>
        <dbReference type="EMBL" id="CAF0837541.1"/>
    </source>
</evidence>
<keyword evidence="2" id="KW-1185">Reference proteome</keyword>
<dbReference type="OrthoDB" id="10566434at2759"/>
<sequence length="176" mass="20867">MEKTSHLLTKPDPNYLKLLTNLTDLSGKYKKLNSTGFFNRQTKQKLDRELDVQKKFANEKLKLNEKEFTILFNKLNLNFYPKETDSEITNEILIKIKDLERQKMTKNTDLNQRRKIIHNHLVYLVPEVVCYEGFIESLICEHEICQDDYCECCENIQESDSDSDEEHNNQTTKIQD</sequence>
<evidence type="ECO:0000313" key="2">
    <source>
        <dbReference type="Proteomes" id="UP000663879"/>
    </source>
</evidence>
<protein>
    <submittedName>
        <fullName evidence="1">Uncharacterized protein</fullName>
    </submittedName>
</protein>
<accession>A0A813VHG4</accession>
<reference evidence="1" key="1">
    <citation type="submission" date="2021-02" db="EMBL/GenBank/DDBJ databases">
        <authorList>
            <person name="Nowell W R."/>
        </authorList>
    </citation>
    <scope>NUCLEOTIDE SEQUENCE</scope>
    <source>
        <strain evidence="1">Ploen Becks lab</strain>
    </source>
</reference>
<dbReference type="EMBL" id="CAJNOC010001126">
    <property type="protein sequence ID" value="CAF0837541.1"/>
    <property type="molecule type" value="Genomic_DNA"/>
</dbReference>
<proteinExistence type="predicted"/>